<gene>
    <name evidence="3" type="ORF">IE077_004464</name>
</gene>
<dbReference type="Pfam" id="PF00415">
    <property type="entry name" value="RCC1"/>
    <property type="match status" value="3"/>
</dbReference>
<evidence type="ECO:0000313" key="4">
    <source>
        <dbReference type="Proteomes" id="UP000823046"/>
    </source>
</evidence>
<evidence type="ECO:0000256" key="1">
    <source>
        <dbReference type="ARBA" id="ARBA00022737"/>
    </source>
</evidence>
<dbReference type="PROSITE" id="PS00626">
    <property type="entry name" value="RCC1_2"/>
    <property type="match status" value="2"/>
</dbReference>
<dbReference type="SUPFAM" id="SSF50985">
    <property type="entry name" value="RCC1/BLIP-II"/>
    <property type="match status" value="1"/>
</dbReference>
<dbReference type="InterPro" id="IPR051210">
    <property type="entry name" value="Ub_ligase/GEF_domain"/>
</dbReference>
<dbReference type="InterPro" id="IPR000408">
    <property type="entry name" value="Reg_chr_condens"/>
</dbReference>
<accession>A0ABQ7J978</accession>
<dbReference type="PRINTS" id="PR00633">
    <property type="entry name" value="RCCNDNSATION"/>
</dbReference>
<dbReference type="PROSITE" id="PS50012">
    <property type="entry name" value="RCC1_3"/>
    <property type="match status" value="3"/>
</dbReference>
<name>A0ABQ7J978_9APIC</name>
<evidence type="ECO:0000313" key="3">
    <source>
        <dbReference type="EMBL" id="KAF8820554.1"/>
    </source>
</evidence>
<feature type="repeat" description="RCC1" evidence="2">
    <location>
        <begin position="237"/>
        <end position="289"/>
    </location>
</feature>
<dbReference type="EMBL" id="JADAQX010000356">
    <property type="protein sequence ID" value="KAF8820554.1"/>
    <property type="molecule type" value="Genomic_DNA"/>
</dbReference>
<keyword evidence="1" id="KW-0677">Repeat</keyword>
<evidence type="ECO:0000256" key="2">
    <source>
        <dbReference type="PROSITE-ProRule" id="PRU00235"/>
    </source>
</evidence>
<comment type="caution">
    <text evidence="3">The sequence shown here is derived from an EMBL/GenBank/DDBJ whole genome shotgun (WGS) entry which is preliminary data.</text>
</comment>
<protein>
    <submittedName>
        <fullName evidence="3">Regulator of chromosome condensation (RCC1) repeat-containing protein</fullName>
    </submittedName>
</protein>
<dbReference type="Gene3D" id="2.130.10.30">
    <property type="entry name" value="Regulator of chromosome condensation 1/beta-lactamase-inhibitor protein II"/>
    <property type="match status" value="2"/>
</dbReference>
<dbReference type="PANTHER" id="PTHR22870">
    <property type="entry name" value="REGULATOR OF CHROMOSOME CONDENSATION"/>
    <property type="match status" value="1"/>
</dbReference>
<dbReference type="InterPro" id="IPR009091">
    <property type="entry name" value="RCC1/BLIP-II"/>
</dbReference>
<keyword evidence="4" id="KW-1185">Reference proteome</keyword>
<feature type="repeat" description="RCC1" evidence="2">
    <location>
        <begin position="146"/>
        <end position="236"/>
    </location>
</feature>
<organism evidence="3 4">
    <name type="scientific">Cardiosporidium cionae</name>
    <dbReference type="NCBI Taxonomy" id="476202"/>
    <lineage>
        <taxon>Eukaryota</taxon>
        <taxon>Sar</taxon>
        <taxon>Alveolata</taxon>
        <taxon>Apicomplexa</taxon>
        <taxon>Aconoidasida</taxon>
        <taxon>Nephromycida</taxon>
        <taxon>Cardiosporidium</taxon>
    </lineage>
</organism>
<dbReference type="Proteomes" id="UP000823046">
    <property type="component" value="Unassembled WGS sequence"/>
</dbReference>
<reference evidence="3 4" key="1">
    <citation type="journal article" date="2020" name="bioRxiv">
        <title>Metabolic contributions of an alphaproteobacterial endosymbiont in the apicomplexan Cardiosporidium cionae.</title>
        <authorList>
            <person name="Hunter E.S."/>
            <person name="Paight C.J."/>
            <person name="Lane C.E."/>
        </authorList>
    </citation>
    <scope>NUCLEOTIDE SEQUENCE [LARGE SCALE GENOMIC DNA]</scope>
    <source>
        <strain evidence="3">ESH_2018</strain>
    </source>
</reference>
<sequence>MDRHQPSVSSMSSTAPPRVSNQICPVSLGLFHSLAVAIPTDASCGNSCVYGWGRNHDNVLGVGVGVRHCKFPVLLDFFAGKSVCQVSCGTYHSLVLVRRSSSLIMPSAKNDDLFLNTVSSEATKLDAQKEFAHENVLPTSKKITPGVVYSFGLGTRGRCGFSKAMNDTEVASDIPTEWKVGHLNDLAPTGSVGNPSSIKEEIAWFTPQPIRIRFPSHTDVTYISCGSSHSLALTVNGQLFAWGSGDYGKLGCSSVDDNFHPTAIQFPRGDIFIVHCSAGSKHSLACSHDGHVFSWGHGGNKQCYFLLHKNNSTLAFFSIPCNFLTFASIV</sequence>
<dbReference type="PANTHER" id="PTHR22870:SF408">
    <property type="entry name" value="OS09G0560450 PROTEIN"/>
    <property type="match status" value="1"/>
</dbReference>
<feature type="repeat" description="RCC1" evidence="2">
    <location>
        <begin position="47"/>
        <end position="99"/>
    </location>
</feature>
<proteinExistence type="predicted"/>